<evidence type="ECO:0000313" key="3">
    <source>
        <dbReference type="EMBL" id="KAL1301462.1"/>
    </source>
</evidence>
<keyword evidence="2" id="KW-1133">Transmembrane helix</keyword>
<proteinExistence type="predicted"/>
<dbReference type="RefSeq" id="XP_069197738.1">
    <property type="nucleotide sequence ID" value="XM_069345536.1"/>
</dbReference>
<evidence type="ECO:0008006" key="5">
    <source>
        <dbReference type="Google" id="ProtNLM"/>
    </source>
</evidence>
<evidence type="ECO:0000256" key="1">
    <source>
        <dbReference type="SAM" id="MobiDB-lite"/>
    </source>
</evidence>
<organism evidence="3 4">
    <name type="scientific">Neodothiora populina</name>
    <dbReference type="NCBI Taxonomy" id="2781224"/>
    <lineage>
        <taxon>Eukaryota</taxon>
        <taxon>Fungi</taxon>
        <taxon>Dikarya</taxon>
        <taxon>Ascomycota</taxon>
        <taxon>Pezizomycotina</taxon>
        <taxon>Dothideomycetes</taxon>
        <taxon>Dothideomycetidae</taxon>
        <taxon>Dothideales</taxon>
        <taxon>Dothioraceae</taxon>
        <taxon>Neodothiora</taxon>
    </lineage>
</organism>
<keyword evidence="2" id="KW-0472">Membrane</keyword>
<feature type="compositionally biased region" description="Polar residues" evidence="1">
    <location>
        <begin position="53"/>
        <end position="79"/>
    </location>
</feature>
<gene>
    <name evidence="3" type="ORF">AAFC00_005712</name>
</gene>
<keyword evidence="4" id="KW-1185">Reference proteome</keyword>
<dbReference type="GeneID" id="95979411"/>
<evidence type="ECO:0000256" key="2">
    <source>
        <dbReference type="SAM" id="Phobius"/>
    </source>
</evidence>
<feature type="region of interest" description="Disordered" evidence="1">
    <location>
        <begin position="47"/>
        <end position="79"/>
    </location>
</feature>
<dbReference type="EMBL" id="JBFMKM010000013">
    <property type="protein sequence ID" value="KAL1301462.1"/>
    <property type="molecule type" value="Genomic_DNA"/>
</dbReference>
<comment type="caution">
    <text evidence="3">The sequence shown here is derived from an EMBL/GenBank/DDBJ whole genome shotgun (WGS) entry which is preliminary data.</text>
</comment>
<protein>
    <recommendedName>
        <fullName evidence="5">Glycosyltransferase family 8 protein</fullName>
    </recommendedName>
</protein>
<name>A0ABR3P5V2_9PEZI</name>
<evidence type="ECO:0000313" key="4">
    <source>
        <dbReference type="Proteomes" id="UP001562354"/>
    </source>
</evidence>
<reference evidence="3 4" key="1">
    <citation type="submission" date="2024-07" db="EMBL/GenBank/DDBJ databases">
        <title>Draft sequence of the Neodothiora populina.</title>
        <authorList>
            <person name="Drown D.D."/>
            <person name="Schuette U.S."/>
            <person name="Buechlein A.B."/>
            <person name="Rusch D.R."/>
            <person name="Winton L.W."/>
            <person name="Adams G.A."/>
        </authorList>
    </citation>
    <scope>NUCLEOTIDE SEQUENCE [LARGE SCALE GENOMIC DNA]</scope>
    <source>
        <strain evidence="3 4">CPC 39397</strain>
    </source>
</reference>
<feature type="transmembrane region" description="Helical" evidence="2">
    <location>
        <begin position="12"/>
        <end position="34"/>
    </location>
</feature>
<accession>A0ABR3P5V2</accession>
<keyword evidence="2" id="KW-0812">Transmembrane</keyword>
<dbReference type="Proteomes" id="UP001562354">
    <property type="component" value="Unassembled WGS sequence"/>
</dbReference>
<sequence length="419" mass="46088">MGKLLLTSGQVSVLLSSTIVCTFTLLLFLAGYVLQQQTLHALQATLRPRNPTDPRSNSVLDNSPQVPLSDTLQSSSKFGGSLNSPGRAAYQAHVSSHHKPTDAHVETAPDWTRLAHVQLVKTHESVCNSIMLFSALHRQRSPARRILLFPATWATDLNPVAGGSYDPFILSTRRLLKLAARRYRVELRPISPLLEDEISRDDAQSYSLASVFALRDLDRVMIVQTPGLLLDDGAELLDQTLAFAPPSALGVLATDPEADVRGDEMVLATPGKDTFAALRASELAVEIASRKDQAPLSTTFNPDVRLLSHVILDPLSLSPSSDSTIDSDNHRSLLTAISTLHSAVPDQFFNASSFLHSSPYILFRDPLLPLGPEYDVPVSARREARPKNKDADWVWTKLYGRFAQERMDVCGLDLEIWRG</sequence>